<name>A0A399F602_9DEIN</name>
<feature type="domain" description="DUF6883" evidence="1">
    <location>
        <begin position="4"/>
        <end position="97"/>
    </location>
</feature>
<evidence type="ECO:0000313" key="3">
    <source>
        <dbReference type="Proteomes" id="UP000266178"/>
    </source>
</evidence>
<dbReference type="EMBL" id="QWLB01000055">
    <property type="protein sequence ID" value="RIH91155.1"/>
    <property type="molecule type" value="Genomic_DNA"/>
</dbReference>
<dbReference type="Pfam" id="PF21814">
    <property type="entry name" value="DUF6883"/>
    <property type="match status" value="1"/>
</dbReference>
<reference evidence="2 3" key="1">
    <citation type="submission" date="2018-08" db="EMBL/GenBank/DDBJ databases">
        <title>Meiothermus granaticius genome AF-68 sequencing project.</title>
        <authorList>
            <person name="Da Costa M.S."/>
            <person name="Albuquerque L."/>
            <person name="Raposo P."/>
            <person name="Froufe H.J.C."/>
            <person name="Barroso C.S."/>
            <person name="Egas C."/>
        </authorList>
    </citation>
    <scope>NUCLEOTIDE SEQUENCE [LARGE SCALE GENOMIC DNA]</scope>
    <source>
        <strain evidence="2 3">AF-68</strain>
    </source>
</reference>
<dbReference type="RefSeq" id="WP_240631395.1">
    <property type="nucleotide sequence ID" value="NZ_BJXM01000029.1"/>
</dbReference>
<evidence type="ECO:0000259" key="1">
    <source>
        <dbReference type="Pfam" id="PF21814"/>
    </source>
</evidence>
<dbReference type="Proteomes" id="UP000266178">
    <property type="component" value="Unassembled WGS sequence"/>
</dbReference>
<keyword evidence="3" id="KW-1185">Reference proteome</keyword>
<comment type="caution">
    <text evidence="2">The sequence shown here is derived from an EMBL/GenBank/DDBJ whole genome shotgun (WGS) entry which is preliminary data.</text>
</comment>
<protein>
    <recommendedName>
        <fullName evidence="1">DUF6883 domain-containing protein</fullName>
    </recommendedName>
</protein>
<sequence>MPLSKLTEYLLSPTHPVGRHKARFFRALGFSPEAPLHLGEALKQQARAALEVQTETTPYGHKWVAEGALAGPAQSAVVRSVWIESGYKARLITVYPTGRGGEE</sequence>
<dbReference type="AlphaFoldDB" id="A0A399F602"/>
<evidence type="ECO:0000313" key="2">
    <source>
        <dbReference type="EMBL" id="RIH91155.1"/>
    </source>
</evidence>
<dbReference type="InterPro" id="IPR049250">
    <property type="entry name" value="DUF6883"/>
</dbReference>
<accession>A0A399F602</accession>
<gene>
    <name evidence="2" type="ORF">Mgrana_02939</name>
</gene>
<organism evidence="2 3">
    <name type="scientific">Meiothermus granaticius NBRC 107808</name>
    <dbReference type="NCBI Taxonomy" id="1227551"/>
    <lineage>
        <taxon>Bacteria</taxon>
        <taxon>Thermotogati</taxon>
        <taxon>Deinococcota</taxon>
        <taxon>Deinococci</taxon>
        <taxon>Thermales</taxon>
        <taxon>Thermaceae</taxon>
        <taxon>Meiothermus</taxon>
    </lineage>
</organism>
<proteinExistence type="predicted"/>